<organism evidence="3">
    <name type="scientific">Angiostrongylus costaricensis</name>
    <name type="common">Nematode worm</name>
    <dbReference type="NCBI Taxonomy" id="334426"/>
    <lineage>
        <taxon>Eukaryota</taxon>
        <taxon>Metazoa</taxon>
        <taxon>Ecdysozoa</taxon>
        <taxon>Nematoda</taxon>
        <taxon>Chromadorea</taxon>
        <taxon>Rhabditida</taxon>
        <taxon>Rhabditina</taxon>
        <taxon>Rhabditomorpha</taxon>
        <taxon>Strongyloidea</taxon>
        <taxon>Metastrongylidae</taxon>
        <taxon>Angiostrongylus</taxon>
    </lineage>
</organism>
<keyword evidence="2" id="KW-1185">Reference proteome</keyword>
<dbReference type="WBParaSite" id="ACOC_0000571801-mRNA-1">
    <property type="protein sequence ID" value="ACOC_0000571801-mRNA-1"/>
    <property type="gene ID" value="ACOC_0000571801"/>
</dbReference>
<dbReference type="OrthoDB" id="5821868at2759"/>
<evidence type="ECO:0000313" key="3">
    <source>
        <dbReference type="WBParaSite" id="ACOC_0000571801-mRNA-1"/>
    </source>
</evidence>
<dbReference type="SUPFAM" id="SSF56574">
    <property type="entry name" value="Serpins"/>
    <property type="match status" value="1"/>
</dbReference>
<evidence type="ECO:0000313" key="1">
    <source>
        <dbReference type="EMBL" id="VDM57304.1"/>
    </source>
</evidence>
<name>A0A158PGV8_ANGCS</name>
<protein>
    <submittedName>
        <fullName evidence="3">RGS domain-containing protein</fullName>
    </submittedName>
</protein>
<dbReference type="AlphaFoldDB" id="A0A158PGV8"/>
<dbReference type="InterPro" id="IPR036186">
    <property type="entry name" value="Serpin_sf"/>
</dbReference>
<gene>
    <name evidence="1" type="ORF">ACOC_LOCUS5719</name>
</gene>
<evidence type="ECO:0000313" key="2">
    <source>
        <dbReference type="Proteomes" id="UP000267027"/>
    </source>
</evidence>
<reference evidence="1 2" key="2">
    <citation type="submission" date="2018-11" db="EMBL/GenBank/DDBJ databases">
        <authorList>
            <consortium name="Pathogen Informatics"/>
        </authorList>
    </citation>
    <scope>NUCLEOTIDE SEQUENCE [LARGE SCALE GENOMIC DNA]</scope>
    <source>
        <strain evidence="1 2">Costa Rica</strain>
    </source>
</reference>
<sequence length="308" mass="35212">MMPNNESVHDVLLCLNAPIAKCPMPVCIRLFAEHQPAVSIQKDVLDEMNTYYGRNVGFNFLLQLNIISHLKSVFVETGFSGDDDGLASIARINAEVDDSTGGRVSCVFRDNNGPNRRAQMVLVSAVDCTFYWSFHGKRKPLIKCPFYDSPNRDSSTMRYIYVPRSSVLCSVRLSECTNKKHWFGFRRIFDREKSDLSGIFYRSHSFYPYFVTLWEHYHLAQFTIVPEPPSSSATSKNKDLVDNKLKMATQKAMPHKNQTGAPADLKNRQFELVLTSMTNSCPQFLFEYRKFCEERPMYEFSSGGPLSV</sequence>
<dbReference type="Proteomes" id="UP000267027">
    <property type="component" value="Unassembled WGS sequence"/>
</dbReference>
<proteinExistence type="predicted"/>
<dbReference type="STRING" id="334426.A0A158PGV8"/>
<dbReference type="EMBL" id="UYYA01003889">
    <property type="protein sequence ID" value="VDM57304.1"/>
    <property type="molecule type" value="Genomic_DNA"/>
</dbReference>
<accession>A0A158PGV8</accession>
<reference evidence="3" key="1">
    <citation type="submission" date="2016-04" db="UniProtKB">
        <authorList>
            <consortium name="WormBaseParasite"/>
        </authorList>
    </citation>
    <scope>IDENTIFICATION</scope>
</reference>